<dbReference type="EMBL" id="VNFF01000006">
    <property type="protein sequence ID" value="TVU84251.1"/>
    <property type="molecule type" value="Genomic_DNA"/>
</dbReference>
<protein>
    <recommendedName>
        <fullName evidence="3">DUF2884 family protein</fullName>
    </recommendedName>
</protein>
<dbReference type="RefSeq" id="WP_145235993.1">
    <property type="nucleotide sequence ID" value="NZ_VNFF01000006.1"/>
</dbReference>
<organism evidence="1 2">
    <name type="scientific">Pseudoalteromonas neustonica</name>
    <dbReference type="NCBI Taxonomy" id="1840331"/>
    <lineage>
        <taxon>Bacteria</taxon>
        <taxon>Pseudomonadati</taxon>
        <taxon>Pseudomonadota</taxon>
        <taxon>Gammaproteobacteria</taxon>
        <taxon>Alteromonadales</taxon>
        <taxon>Pseudoalteromonadaceae</taxon>
        <taxon>Pseudoalteromonas</taxon>
    </lineage>
</organism>
<sequence length="262" mass="29480">MKNIFLLLSLFCTCSYAIELQKYPLVLESSSGEQVTIINTLDNSQALVKVVGVNSPIDEVVFLTALKPHGSIQAYKYTFDGEQRALVTKEQGYSCCSYTLYLPNSRQAIYLSELKDKRAKGISEDTYAQYISQLEQGIQLKLAKFDRDNAIKQSQIALTDASKELNLQCEKDIATSVNWQALDDKTLQTYAVGAYCAQVANSLAKQCQQSAKFKAKVQQFNQVDCEFSNELKLRHTDSLIKFTTAPKAPNQQQFVDAYFRNL</sequence>
<dbReference type="Proteomes" id="UP000317938">
    <property type="component" value="Unassembled WGS sequence"/>
</dbReference>
<name>A0ABY3FF69_9GAMM</name>
<keyword evidence="2" id="KW-1185">Reference proteome</keyword>
<evidence type="ECO:0008006" key="3">
    <source>
        <dbReference type="Google" id="ProtNLM"/>
    </source>
</evidence>
<gene>
    <name evidence="1" type="ORF">FQP85_07730</name>
</gene>
<evidence type="ECO:0000313" key="2">
    <source>
        <dbReference type="Proteomes" id="UP000317938"/>
    </source>
</evidence>
<reference evidence="1 2" key="1">
    <citation type="submission" date="2019-07" db="EMBL/GenBank/DDBJ databases">
        <title>Diversity of Bacteria from Kongsfjorden, Arctic.</title>
        <authorList>
            <person name="Yu Y."/>
        </authorList>
    </citation>
    <scope>NUCLEOTIDE SEQUENCE [LARGE SCALE GENOMIC DNA]</scope>
    <source>
        <strain evidence="1 2">SM1927</strain>
    </source>
</reference>
<proteinExistence type="predicted"/>
<evidence type="ECO:0000313" key="1">
    <source>
        <dbReference type="EMBL" id="TVU84251.1"/>
    </source>
</evidence>
<accession>A0ABY3FF69</accession>
<comment type="caution">
    <text evidence="1">The sequence shown here is derived from an EMBL/GenBank/DDBJ whole genome shotgun (WGS) entry which is preliminary data.</text>
</comment>